<gene>
    <name evidence="1" type="ORF">IM697_18390</name>
</gene>
<dbReference type="RefSeq" id="WP_194048778.1">
    <property type="nucleotide sequence ID" value="NZ_CP063373.1"/>
</dbReference>
<name>A0A7M2SY33_9ACTN</name>
<organism evidence="1 2">
    <name type="scientific">Streptomyces ferrugineus</name>
    <dbReference type="NCBI Taxonomy" id="1413221"/>
    <lineage>
        <taxon>Bacteria</taxon>
        <taxon>Bacillati</taxon>
        <taxon>Actinomycetota</taxon>
        <taxon>Actinomycetes</taxon>
        <taxon>Kitasatosporales</taxon>
        <taxon>Streptomycetaceae</taxon>
        <taxon>Streptomyces</taxon>
    </lineage>
</organism>
<evidence type="ECO:0000313" key="2">
    <source>
        <dbReference type="Proteomes" id="UP000594205"/>
    </source>
</evidence>
<dbReference type="EMBL" id="CP063373">
    <property type="protein sequence ID" value="QOV40191.1"/>
    <property type="molecule type" value="Genomic_DNA"/>
</dbReference>
<accession>A0A7M2SY33</accession>
<proteinExistence type="predicted"/>
<evidence type="ECO:0000313" key="1">
    <source>
        <dbReference type="EMBL" id="QOV40191.1"/>
    </source>
</evidence>
<dbReference type="InterPro" id="IPR023214">
    <property type="entry name" value="HAD_sf"/>
</dbReference>
<dbReference type="Gene3D" id="3.40.50.1000">
    <property type="entry name" value="HAD superfamily/HAD-like"/>
    <property type="match status" value="1"/>
</dbReference>
<dbReference type="SUPFAM" id="SSF56784">
    <property type="entry name" value="HAD-like"/>
    <property type="match status" value="1"/>
</dbReference>
<dbReference type="InterPro" id="IPR036412">
    <property type="entry name" value="HAD-like_sf"/>
</dbReference>
<reference evidence="1 2" key="1">
    <citation type="submission" date="2020-10" db="EMBL/GenBank/DDBJ databases">
        <title>Streptomyces ferrugineus complate genome analysis.</title>
        <authorList>
            <person name="Anwar N."/>
        </authorList>
    </citation>
    <scope>NUCLEOTIDE SEQUENCE [LARGE SCALE GENOMIC DNA]</scope>
    <source>
        <strain evidence="1 2">CCTCC AA2014009</strain>
    </source>
</reference>
<keyword evidence="2" id="KW-1185">Reference proteome</keyword>
<protein>
    <submittedName>
        <fullName evidence="1">Uncharacterized protein</fullName>
    </submittedName>
</protein>
<dbReference type="KEGG" id="sfeu:IM697_18390"/>
<dbReference type="Proteomes" id="UP000594205">
    <property type="component" value="Chromosome"/>
</dbReference>
<dbReference type="AlphaFoldDB" id="A0A7M2SY33"/>
<sequence>MTTAVAPPSTAAVAFDLEGGLIDVSSIHYLANDASAFHRASLGCPPNRDVVAAARHAHESGKTVLVMTGGDKRLEQLVATWLVRSGVPATLILMRPAATTGPAP</sequence>